<evidence type="ECO:0000256" key="3">
    <source>
        <dbReference type="ARBA" id="ARBA00022737"/>
    </source>
</evidence>
<comment type="caution">
    <text evidence="7">The sequence shown here is derived from an EMBL/GenBank/DDBJ whole genome shotgun (WGS) entry which is preliminary data.</text>
</comment>
<dbReference type="Gene3D" id="3.80.10.10">
    <property type="entry name" value="Ribonuclease Inhibitor"/>
    <property type="match status" value="1"/>
</dbReference>
<dbReference type="GO" id="GO:0005886">
    <property type="term" value="C:plasma membrane"/>
    <property type="evidence" value="ECO:0007669"/>
    <property type="project" value="UniProtKB-SubCell"/>
</dbReference>
<dbReference type="SUPFAM" id="SSF52058">
    <property type="entry name" value="L domain-like"/>
    <property type="match status" value="1"/>
</dbReference>
<dbReference type="AlphaFoldDB" id="A0AAD9EYY5"/>
<keyword evidence="4" id="KW-0325">Glycoprotein</keyword>
<reference evidence="7" key="1">
    <citation type="submission" date="2023-04" db="EMBL/GenBank/DDBJ databases">
        <title>Chromosome-level genome of Chaenocephalus aceratus.</title>
        <authorList>
            <person name="Park H."/>
        </authorList>
    </citation>
    <scope>NUCLEOTIDE SEQUENCE</scope>
    <source>
        <strain evidence="7">DE</strain>
        <tissue evidence="7">Muscle</tissue>
    </source>
</reference>
<protein>
    <submittedName>
        <fullName evidence="7">Slit like 2 protein</fullName>
    </submittedName>
</protein>
<dbReference type="PANTHER" id="PTHR24369">
    <property type="entry name" value="ANTIGEN BSP, PUTATIVE-RELATED"/>
    <property type="match status" value="1"/>
</dbReference>
<dbReference type="GO" id="GO:0098552">
    <property type="term" value="C:side of membrane"/>
    <property type="evidence" value="ECO:0007669"/>
    <property type="project" value="UniProtKB-KW"/>
</dbReference>
<evidence type="ECO:0000313" key="7">
    <source>
        <dbReference type="EMBL" id="KAK1886698.1"/>
    </source>
</evidence>
<dbReference type="Proteomes" id="UP001228049">
    <property type="component" value="Unassembled WGS sequence"/>
</dbReference>
<dbReference type="Pfam" id="PF13855">
    <property type="entry name" value="LRR_8"/>
    <property type="match status" value="1"/>
</dbReference>
<dbReference type="GO" id="GO:0042995">
    <property type="term" value="C:cell projection"/>
    <property type="evidence" value="ECO:0007669"/>
    <property type="project" value="UniProtKB-SubCell"/>
</dbReference>
<gene>
    <name evidence="7" type="ORF">KUDE01_030413</name>
</gene>
<dbReference type="GO" id="GO:0045121">
    <property type="term" value="C:membrane raft"/>
    <property type="evidence" value="ECO:0007669"/>
    <property type="project" value="UniProtKB-SubCell"/>
</dbReference>
<feature type="signal peptide" evidence="5">
    <location>
        <begin position="1"/>
        <end position="33"/>
    </location>
</feature>
<feature type="chain" id="PRO_5042211316" evidence="5">
    <location>
        <begin position="34"/>
        <end position="209"/>
    </location>
</feature>
<feature type="domain" description="LRRNT" evidence="6">
    <location>
        <begin position="33"/>
        <end position="65"/>
    </location>
</feature>
<dbReference type="InterPro" id="IPR050541">
    <property type="entry name" value="LRR_TM_domain-containing"/>
</dbReference>
<evidence type="ECO:0000256" key="4">
    <source>
        <dbReference type="ARBA" id="ARBA00023180"/>
    </source>
</evidence>
<evidence type="ECO:0000256" key="1">
    <source>
        <dbReference type="ARBA" id="ARBA00022614"/>
    </source>
</evidence>
<dbReference type="InterPro" id="IPR001611">
    <property type="entry name" value="Leu-rich_rpt"/>
</dbReference>
<evidence type="ECO:0000313" key="8">
    <source>
        <dbReference type="Proteomes" id="UP001228049"/>
    </source>
</evidence>
<dbReference type="InterPro" id="IPR003591">
    <property type="entry name" value="Leu-rich_rpt_typical-subtyp"/>
</dbReference>
<name>A0AAD9EYY5_DISEL</name>
<sequence length="209" mass="23178">MPGSRDAAGSGGCGAMMVWGVLVLVAGWGSVEACPTPCSCLGNTVDCHGLGIHSIPRNIPRGTERLVEDVFPSEADSFMIREEGSGPLVKEKWPGKNSEPENPPALSKKYHFYQLQTRSNLPCQCELHCAEQGHYLKDLNGNNLTAITKADFSGLKHLRVLHLMENQISNVERGAFDELKELERLRLNKNHLSQFPELLFQKNELLSRL</sequence>
<evidence type="ECO:0000259" key="6">
    <source>
        <dbReference type="SMART" id="SM00013"/>
    </source>
</evidence>
<dbReference type="SMART" id="SM00013">
    <property type="entry name" value="LRRNT"/>
    <property type="match status" value="1"/>
</dbReference>
<dbReference type="PROSITE" id="PS51450">
    <property type="entry name" value="LRR"/>
    <property type="match status" value="1"/>
</dbReference>
<proteinExistence type="predicted"/>
<evidence type="ECO:0000256" key="5">
    <source>
        <dbReference type="SAM" id="SignalP"/>
    </source>
</evidence>
<dbReference type="SMART" id="SM00369">
    <property type="entry name" value="LRR_TYP"/>
    <property type="match status" value="2"/>
</dbReference>
<keyword evidence="2 5" id="KW-0732">Signal</keyword>
<accession>A0AAD9EYY5</accession>
<organism evidence="7 8">
    <name type="scientific">Dissostichus eleginoides</name>
    <name type="common">Patagonian toothfish</name>
    <name type="synonym">Dissostichus amissus</name>
    <dbReference type="NCBI Taxonomy" id="100907"/>
    <lineage>
        <taxon>Eukaryota</taxon>
        <taxon>Metazoa</taxon>
        <taxon>Chordata</taxon>
        <taxon>Craniata</taxon>
        <taxon>Vertebrata</taxon>
        <taxon>Euteleostomi</taxon>
        <taxon>Actinopterygii</taxon>
        <taxon>Neopterygii</taxon>
        <taxon>Teleostei</taxon>
        <taxon>Neoteleostei</taxon>
        <taxon>Acanthomorphata</taxon>
        <taxon>Eupercaria</taxon>
        <taxon>Perciformes</taxon>
        <taxon>Notothenioidei</taxon>
        <taxon>Nototheniidae</taxon>
        <taxon>Dissostichus</taxon>
    </lineage>
</organism>
<dbReference type="GO" id="GO:0043204">
    <property type="term" value="C:perikaryon"/>
    <property type="evidence" value="ECO:0007669"/>
    <property type="project" value="UniProtKB-SubCell"/>
</dbReference>
<dbReference type="PANTHER" id="PTHR24369:SF196">
    <property type="entry name" value="RETICULON 4 RECEPTOR LIKE 1"/>
    <property type="match status" value="1"/>
</dbReference>
<dbReference type="InterPro" id="IPR032675">
    <property type="entry name" value="LRR_dom_sf"/>
</dbReference>
<keyword evidence="8" id="KW-1185">Reference proteome</keyword>
<dbReference type="EMBL" id="JASDAP010000020">
    <property type="protein sequence ID" value="KAK1886698.1"/>
    <property type="molecule type" value="Genomic_DNA"/>
</dbReference>
<evidence type="ECO:0000256" key="2">
    <source>
        <dbReference type="ARBA" id="ARBA00022729"/>
    </source>
</evidence>
<keyword evidence="3" id="KW-0677">Repeat</keyword>
<dbReference type="InterPro" id="IPR000372">
    <property type="entry name" value="LRRNT"/>
</dbReference>
<keyword evidence="1" id="KW-0433">Leucine-rich repeat</keyword>